<sequence>MTERTRPTIHSGAFSVNVMPMTDRPQATASRDPLLQPFQLKHLTLKNRVISTSHASMMDDGGMPLERYQRYHEEKAKGGIAMTMIGGSAMSSRDSSWGGGQLDLSSDTIVPHLTAMAERIHKHGCAIMSQVSHLGRRATAYSSTWLPVVAPSRIRETRNRNFPREMDEYDIRRIVADYADAARRCRDAGLDGVETVTGGHLIGQFLSPLTNTRTDDFGGSIRNRARFGLMVHEAIRKAVGDDFIVGIRLLMDEGGNGGLSAEDCAEIARIFEAEGHLDFFNSIYGRMDSDLLLSEHNMPGLFQKSAPFLKEVEAFRGEVKLPLIHAAAVRDVATARHAIRENIVDLIGMTRAHIADPQIVNKIIRGEEERIRPCVGASYCLYKKVHCVHNPSSGRETVLPHEIAKAKVARKIVIVGGGPGGLEAARVCAERGHQVILFEAASELGGQIRIATAAHERRDLLGIVDWRVEELQRLGVDIRLNNYADENDIMTENPNAIIVATGGIPDTDFIEGGELCTSVWDVLTASVPAADEILIYDGTGRQAAASCALELIARGKKIRYAMLDEMLAFEMSYTDKSGFRKKFAELAIPRTVDVRLIKVERDGSALLASFQNELTGEITTQHASQIVIDNGTVPMDEIFSALRDRSANRGESNFDLRFEQDEDALRAEGSFEIHRIGDAVASRDIYSAIQDAFRLCSNL</sequence>
<evidence type="ECO:0000256" key="3">
    <source>
        <dbReference type="ARBA" id="ARBA00011048"/>
    </source>
</evidence>
<keyword evidence="5" id="KW-0288">FMN</keyword>
<evidence type="ECO:0000259" key="10">
    <source>
        <dbReference type="Pfam" id="PF00724"/>
    </source>
</evidence>
<evidence type="ECO:0000256" key="1">
    <source>
        <dbReference type="ARBA" id="ARBA00001917"/>
    </source>
</evidence>
<evidence type="ECO:0000256" key="8">
    <source>
        <dbReference type="ARBA" id="ARBA00023004"/>
    </source>
</evidence>
<comment type="cofactor">
    <cofactor evidence="1">
        <name>FMN</name>
        <dbReference type="ChEBI" id="CHEBI:58210"/>
    </cofactor>
</comment>
<comment type="similarity">
    <text evidence="3">In the N-terminal section; belongs to the NADH:flavin oxidoreductase/NADH oxidase family.</text>
</comment>
<dbReference type="SUPFAM" id="SSF51971">
    <property type="entry name" value="Nucleotide-binding domain"/>
    <property type="match status" value="1"/>
</dbReference>
<comment type="caution">
    <text evidence="11">The sequence shown here is derived from an EMBL/GenBank/DDBJ whole genome shotgun (WGS) entry which is preliminary data.</text>
</comment>
<name>A0A8J3DKA9_9HYPH</name>
<dbReference type="CDD" id="cd04734">
    <property type="entry name" value="OYE_like_3_FMN"/>
    <property type="match status" value="1"/>
</dbReference>
<dbReference type="InterPro" id="IPR013785">
    <property type="entry name" value="Aldolase_TIM"/>
</dbReference>
<evidence type="ECO:0000313" key="11">
    <source>
        <dbReference type="EMBL" id="GHC76955.1"/>
    </source>
</evidence>
<dbReference type="GO" id="GO:0033543">
    <property type="term" value="P:fatty acid beta-oxidation, unsaturated, even number, reductase/isomerase pathway"/>
    <property type="evidence" value="ECO:0007669"/>
    <property type="project" value="TreeGrafter"/>
</dbReference>
<dbReference type="InterPro" id="IPR051793">
    <property type="entry name" value="NADH:flavin_oxidoreductase"/>
</dbReference>
<reference evidence="11" key="1">
    <citation type="journal article" date="2014" name="Int. J. Syst. Evol. Microbiol.">
        <title>Complete genome sequence of Corynebacterium casei LMG S-19264T (=DSM 44701T), isolated from a smear-ripened cheese.</title>
        <authorList>
            <consortium name="US DOE Joint Genome Institute (JGI-PGF)"/>
            <person name="Walter F."/>
            <person name="Albersmeier A."/>
            <person name="Kalinowski J."/>
            <person name="Ruckert C."/>
        </authorList>
    </citation>
    <scope>NUCLEOTIDE SEQUENCE</scope>
    <source>
        <strain evidence="11">KCTC 42097</strain>
    </source>
</reference>
<dbReference type="SUPFAM" id="SSF51905">
    <property type="entry name" value="FAD/NAD(P)-binding domain"/>
    <property type="match status" value="1"/>
</dbReference>
<keyword evidence="12" id="KW-1185">Reference proteome</keyword>
<dbReference type="Gene3D" id="3.40.50.720">
    <property type="entry name" value="NAD(P)-binding Rossmann-like Domain"/>
    <property type="match status" value="1"/>
</dbReference>
<dbReference type="InterPro" id="IPR036188">
    <property type="entry name" value="FAD/NAD-bd_sf"/>
</dbReference>
<gene>
    <name evidence="11" type="ORF">GCM10010136_28140</name>
</gene>
<evidence type="ECO:0000256" key="9">
    <source>
        <dbReference type="ARBA" id="ARBA00023014"/>
    </source>
</evidence>
<proteinExistence type="inferred from homology"/>
<evidence type="ECO:0000256" key="6">
    <source>
        <dbReference type="ARBA" id="ARBA00022723"/>
    </source>
</evidence>
<keyword evidence="8" id="KW-0408">Iron</keyword>
<dbReference type="Pfam" id="PF13450">
    <property type="entry name" value="NAD_binding_8"/>
    <property type="match status" value="1"/>
</dbReference>
<dbReference type="Pfam" id="PF00724">
    <property type="entry name" value="Oxidored_FMN"/>
    <property type="match status" value="1"/>
</dbReference>
<dbReference type="Gene3D" id="3.20.20.70">
    <property type="entry name" value="Aldolase class I"/>
    <property type="match status" value="1"/>
</dbReference>
<feature type="domain" description="NADH:flavin oxidoreductase/NADH oxidase N-terminal" evidence="10">
    <location>
        <begin position="34"/>
        <end position="366"/>
    </location>
</feature>
<evidence type="ECO:0000256" key="2">
    <source>
        <dbReference type="ARBA" id="ARBA00001966"/>
    </source>
</evidence>
<reference evidence="11" key="2">
    <citation type="submission" date="2020-09" db="EMBL/GenBank/DDBJ databases">
        <authorList>
            <person name="Sun Q."/>
            <person name="Kim S."/>
        </authorList>
    </citation>
    <scope>NUCLEOTIDE SEQUENCE</scope>
    <source>
        <strain evidence="11">KCTC 42097</strain>
    </source>
</reference>
<accession>A0A8J3DKA9</accession>
<dbReference type="GO" id="GO:0046872">
    <property type="term" value="F:metal ion binding"/>
    <property type="evidence" value="ECO:0007669"/>
    <property type="project" value="UniProtKB-KW"/>
</dbReference>
<dbReference type="GO" id="GO:0010181">
    <property type="term" value="F:FMN binding"/>
    <property type="evidence" value="ECO:0007669"/>
    <property type="project" value="InterPro"/>
</dbReference>
<protein>
    <submittedName>
        <fullName evidence="11">N-methylproline demethylase</fullName>
    </submittedName>
</protein>
<dbReference type="Proteomes" id="UP000641137">
    <property type="component" value="Unassembled WGS sequence"/>
</dbReference>
<dbReference type="Gene3D" id="3.50.50.60">
    <property type="entry name" value="FAD/NAD(P)-binding domain"/>
    <property type="match status" value="1"/>
</dbReference>
<dbReference type="SUPFAM" id="SSF51395">
    <property type="entry name" value="FMN-linked oxidoreductases"/>
    <property type="match status" value="1"/>
</dbReference>
<keyword evidence="4" id="KW-0285">Flavoprotein</keyword>
<dbReference type="EMBL" id="BMZO01000009">
    <property type="protein sequence ID" value="GHC76955.1"/>
    <property type="molecule type" value="Genomic_DNA"/>
</dbReference>
<dbReference type="PRINTS" id="PR00411">
    <property type="entry name" value="PNDRDTASEI"/>
</dbReference>
<evidence type="ECO:0000256" key="4">
    <source>
        <dbReference type="ARBA" id="ARBA00022630"/>
    </source>
</evidence>
<evidence type="ECO:0000313" key="12">
    <source>
        <dbReference type="Proteomes" id="UP000641137"/>
    </source>
</evidence>
<keyword evidence="7" id="KW-0560">Oxidoreductase</keyword>
<dbReference type="AlphaFoldDB" id="A0A8J3DKA9"/>
<dbReference type="PANTHER" id="PTHR42917">
    <property type="entry name" value="2,4-DIENOYL-COA REDUCTASE"/>
    <property type="match status" value="1"/>
</dbReference>
<evidence type="ECO:0000256" key="5">
    <source>
        <dbReference type="ARBA" id="ARBA00022643"/>
    </source>
</evidence>
<keyword evidence="9" id="KW-0411">Iron-sulfur</keyword>
<organism evidence="11 12">
    <name type="scientific">Limoniibacter endophyticus</name>
    <dbReference type="NCBI Taxonomy" id="1565040"/>
    <lineage>
        <taxon>Bacteria</taxon>
        <taxon>Pseudomonadati</taxon>
        <taxon>Pseudomonadota</taxon>
        <taxon>Alphaproteobacteria</taxon>
        <taxon>Hyphomicrobiales</taxon>
        <taxon>Bartonellaceae</taxon>
        <taxon>Limoniibacter</taxon>
    </lineage>
</organism>
<dbReference type="InterPro" id="IPR001155">
    <property type="entry name" value="OxRdtase_FMN_N"/>
</dbReference>
<evidence type="ECO:0000256" key="7">
    <source>
        <dbReference type="ARBA" id="ARBA00023002"/>
    </source>
</evidence>
<dbReference type="GO" id="GO:0051536">
    <property type="term" value="F:iron-sulfur cluster binding"/>
    <property type="evidence" value="ECO:0007669"/>
    <property type="project" value="UniProtKB-KW"/>
</dbReference>
<keyword evidence="6" id="KW-0479">Metal-binding</keyword>
<dbReference type="PANTHER" id="PTHR42917:SF2">
    <property type="entry name" value="2,4-DIENOYL-COA REDUCTASE [(2E)-ENOYL-COA-PRODUCING]"/>
    <property type="match status" value="1"/>
</dbReference>
<comment type="cofactor">
    <cofactor evidence="2">
        <name>[4Fe-4S] cluster</name>
        <dbReference type="ChEBI" id="CHEBI:49883"/>
    </cofactor>
</comment>
<dbReference type="GO" id="GO:0008670">
    <property type="term" value="F:2,4-dienoyl-CoA reductase (NADPH) activity"/>
    <property type="evidence" value="ECO:0007669"/>
    <property type="project" value="TreeGrafter"/>
</dbReference>